<dbReference type="Pfam" id="PF00096">
    <property type="entry name" value="zf-C2H2"/>
    <property type="match status" value="1"/>
</dbReference>
<feature type="region of interest" description="Disordered" evidence="7">
    <location>
        <begin position="184"/>
        <end position="231"/>
    </location>
</feature>
<dbReference type="SMART" id="SM00066">
    <property type="entry name" value="GAL4"/>
    <property type="match status" value="1"/>
</dbReference>
<dbReference type="GO" id="GO:0003677">
    <property type="term" value="F:DNA binding"/>
    <property type="evidence" value="ECO:0007669"/>
    <property type="project" value="InterPro"/>
</dbReference>
<dbReference type="GO" id="GO:0006351">
    <property type="term" value="P:DNA-templated transcription"/>
    <property type="evidence" value="ECO:0007669"/>
    <property type="project" value="InterPro"/>
</dbReference>
<dbReference type="Gene3D" id="3.30.160.60">
    <property type="entry name" value="Classic Zinc Finger"/>
    <property type="match status" value="1"/>
</dbReference>
<evidence type="ECO:0000313" key="11">
    <source>
        <dbReference type="Proteomes" id="UP000016933"/>
    </source>
</evidence>
<dbReference type="PROSITE" id="PS50048">
    <property type="entry name" value="ZN2_CY6_FUNGAL_2"/>
    <property type="match status" value="1"/>
</dbReference>
<dbReference type="PANTHER" id="PTHR47660:SF7">
    <property type="entry name" value="TRANSCRIPTION FACTOR WITH C2H2 AND ZN(2)-CYS(6) DNA BINDING DOMAIN (EUROFUNG)"/>
    <property type="match status" value="1"/>
</dbReference>
<dbReference type="CDD" id="cd00067">
    <property type="entry name" value="GAL4"/>
    <property type="match status" value="1"/>
</dbReference>
<feature type="domain" description="C2H2-type" evidence="9">
    <location>
        <begin position="2"/>
        <end position="29"/>
    </location>
</feature>
<evidence type="ECO:0000256" key="7">
    <source>
        <dbReference type="SAM" id="MobiDB-lite"/>
    </source>
</evidence>
<evidence type="ECO:0000259" key="8">
    <source>
        <dbReference type="PROSITE" id="PS50048"/>
    </source>
</evidence>
<dbReference type="InterPro" id="IPR036236">
    <property type="entry name" value="Znf_C2H2_sf"/>
</dbReference>
<sequence>MFKCADCDKVYKTRTSLTRHAHNHASSPGSHACQTCGVVFARRDILNRHINNGHCSASTAGRARTHTACEACRAARIKCDGQDPCRPCLGARKECKYPATTGRISHATRPHKAVHAVENVMLEEHGRDVALVSTPGDGNLASPPGTTPATSWEPTSAMEYAETELESSSAPDIDNTAWPWLHEKNFMPHNGRPGKQSNGYRKQHAPSAGDAANRAAPASETSPASSFAASSSLKDPLTPLSNVVENLVAYAAGSALTPDDRSTRRRYWESISLQLADIFGATNQNSSSDSRRTLYELVEIYLTKFNVLWPTLNHEQLDPYTHHPVLFLTVTSIGAMFGHSLQRQYGTLMHRRLRRLLAASLYDLEGTDNQMVWLAQARLLTQVASMYFGQHQGFSYSQHLAAITVAQLRRMDFMREPIPNHYVRISSASSEEELARYQMFETRRRIAFGIFRTDIFTSVLLSTRPIMTSEEVKLTFPRPDRLWLNADNLAREDLLQAYRTEDARTLQIPFSDIVRIFYERQETKPNLGPVGYELALFGMQESVWTFSQDPELFPRLTGECLADSEMNVASGLLANRQNNGNNIPGSTGFWSRRMYDLHTDRARLVQALEAWSQEVQQAIAIGAYTNHRDTLMSSMLLYRLSKLRLCTPLENLHHISYRADQPRIVDTHVHQKVENWTKSKFAQDAAQEAWDVKMMIELELQKSAEDRARFNFLAFCSLHHAAVVLWTIAGCEEHRSEASAYNISNLAINDFLQDCANLFRELSPLGGNSFEAAAHRLHIYRFPRLHRSAG</sequence>
<dbReference type="SUPFAM" id="SSF57701">
    <property type="entry name" value="Zn2/Cys6 DNA-binding domain"/>
    <property type="match status" value="1"/>
</dbReference>
<keyword evidence="1" id="KW-0479">Metal-binding</keyword>
<feature type="region of interest" description="Disordered" evidence="7">
    <location>
        <begin position="132"/>
        <end position="152"/>
    </location>
</feature>
<dbReference type="OMA" id="ARTHTAC"/>
<evidence type="ECO:0000256" key="2">
    <source>
        <dbReference type="ARBA" id="ARBA00022833"/>
    </source>
</evidence>
<dbReference type="Proteomes" id="UP000016933">
    <property type="component" value="Unassembled WGS sequence"/>
</dbReference>
<organism evidence="10 11">
    <name type="scientific">Dothistroma septosporum (strain NZE10 / CBS 128990)</name>
    <name type="common">Red band needle blight fungus</name>
    <name type="synonym">Mycosphaerella pini</name>
    <dbReference type="NCBI Taxonomy" id="675120"/>
    <lineage>
        <taxon>Eukaryota</taxon>
        <taxon>Fungi</taxon>
        <taxon>Dikarya</taxon>
        <taxon>Ascomycota</taxon>
        <taxon>Pezizomycotina</taxon>
        <taxon>Dothideomycetes</taxon>
        <taxon>Dothideomycetidae</taxon>
        <taxon>Mycosphaerellales</taxon>
        <taxon>Mycosphaerellaceae</taxon>
        <taxon>Dothistroma</taxon>
    </lineage>
</organism>
<dbReference type="AlphaFoldDB" id="N1PV64"/>
<feature type="domain" description="C2H2-type" evidence="9">
    <location>
        <begin position="31"/>
        <end position="59"/>
    </location>
</feature>
<dbReference type="OrthoDB" id="10018191at2759"/>
<name>N1PV64_DOTSN</name>
<evidence type="ECO:0000256" key="5">
    <source>
        <dbReference type="ARBA" id="ARBA00023242"/>
    </source>
</evidence>
<dbReference type="eggNOG" id="ENOG502S95D">
    <property type="taxonomic scope" value="Eukaryota"/>
</dbReference>
<dbReference type="Pfam" id="PF00172">
    <property type="entry name" value="Zn_clus"/>
    <property type="match status" value="1"/>
</dbReference>
<keyword evidence="3" id="KW-0805">Transcription regulation</keyword>
<dbReference type="HOGENOM" id="CLU_006593_0_0_1"/>
<evidence type="ECO:0000313" key="10">
    <source>
        <dbReference type="EMBL" id="EME46838.1"/>
    </source>
</evidence>
<evidence type="ECO:0000256" key="3">
    <source>
        <dbReference type="ARBA" id="ARBA00023015"/>
    </source>
</evidence>
<feature type="domain" description="Zn(2)-C6 fungal-type" evidence="8">
    <location>
        <begin position="68"/>
        <end position="97"/>
    </location>
</feature>
<dbReference type="PANTHER" id="PTHR47660">
    <property type="entry name" value="TRANSCRIPTION FACTOR WITH C2H2 AND ZN(2)-CYS(6) DNA BINDING DOMAIN (EUROFUNG)-RELATED-RELATED"/>
    <property type="match status" value="1"/>
</dbReference>
<dbReference type="InterPro" id="IPR007219">
    <property type="entry name" value="XnlR_reg_dom"/>
</dbReference>
<dbReference type="EMBL" id="KB446537">
    <property type="protein sequence ID" value="EME46838.1"/>
    <property type="molecule type" value="Genomic_DNA"/>
</dbReference>
<dbReference type="STRING" id="675120.N1PV64"/>
<accession>N1PV64</accession>
<dbReference type="InterPro" id="IPR036864">
    <property type="entry name" value="Zn2-C6_fun-type_DNA-bd_sf"/>
</dbReference>
<dbReference type="PROSITE" id="PS50157">
    <property type="entry name" value="ZINC_FINGER_C2H2_2"/>
    <property type="match status" value="2"/>
</dbReference>
<keyword evidence="11" id="KW-1185">Reference proteome</keyword>
<keyword evidence="6" id="KW-0863">Zinc-finger</keyword>
<evidence type="ECO:0000256" key="6">
    <source>
        <dbReference type="PROSITE-ProRule" id="PRU00042"/>
    </source>
</evidence>
<evidence type="ECO:0000256" key="1">
    <source>
        <dbReference type="ARBA" id="ARBA00022723"/>
    </source>
</evidence>
<dbReference type="SMART" id="SM00355">
    <property type="entry name" value="ZnF_C2H2"/>
    <property type="match status" value="2"/>
</dbReference>
<dbReference type="Pfam" id="PF04082">
    <property type="entry name" value="Fungal_trans"/>
    <property type="match status" value="1"/>
</dbReference>
<dbReference type="PROSITE" id="PS00028">
    <property type="entry name" value="ZINC_FINGER_C2H2_1"/>
    <property type="match status" value="2"/>
</dbReference>
<protein>
    <submittedName>
        <fullName evidence="10">Zinc finger domain-containing protein</fullName>
    </submittedName>
</protein>
<dbReference type="InterPro" id="IPR013087">
    <property type="entry name" value="Znf_C2H2_type"/>
</dbReference>
<dbReference type="SUPFAM" id="SSF57667">
    <property type="entry name" value="beta-beta-alpha zinc fingers"/>
    <property type="match status" value="1"/>
</dbReference>
<feature type="compositionally biased region" description="Low complexity" evidence="7">
    <location>
        <begin position="215"/>
        <end position="231"/>
    </location>
</feature>
<evidence type="ECO:0000256" key="4">
    <source>
        <dbReference type="ARBA" id="ARBA00023163"/>
    </source>
</evidence>
<proteinExistence type="predicted"/>
<keyword evidence="4" id="KW-0804">Transcription</keyword>
<dbReference type="CDD" id="cd12148">
    <property type="entry name" value="fungal_TF_MHR"/>
    <property type="match status" value="1"/>
</dbReference>
<dbReference type="GO" id="GO:0000981">
    <property type="term" value="F:DNA-binding transcription factor activity, RNA polymerase II-specific"/>
    <property type="evidence" value="ECO:0007669"/>
    <property type="project" value="InterPro"/>
</dbReference>
<keyword evidence="5" id="KW-0539">Nucleus</keyword>
<dbReference type="PROSITE" id="PS00463">
    <property type="entry name" value="ZN2_CY6_FUNGAL_1"/>
    <property type="match status" value="1"/>
</dbReference>
<reference evidence="10 11" key="2">
    <citation type="journal article" date="2012" name="PLoS Pathog.">
        <title>Diverse lifestyles and strategies of plant pathogenesis encoded in the genomes of eighteen Dothideomycetes fungi.</title>
        <authorList>
            <person name="Ohm R.A."/>
            <person name="Feau N."/>
            <person name="Henrissat B."/>
            <person name="Schoch C.L."/>
            <person name="Horwitz B.A."/>
            <person name="Barry K.W."/>
            <person name="Condon B.J."/>
            <person name="Copeland A.C."/>
            <person name="Dhillon B."/>
            <person name="Glaser F."/>
            <person name="Hesse C.N."/>
            <person name="Kosti I."/>
            <person name="LaButti K."/>
            <person name="Lindquist E.A."/>
            <person name="Lucas S."/>
            <person name="Salamov A.A."/>
            <person name="Bradshaw R.E."/>
            <person name="Ciuffetti L."/>
            <person name="Hamelin R.C."/>
            <person name="Kema G.H.J."/>
            <person name="Lawrence C."/>
            <person name="Scott J.A."/>
            <person name="Spatafora J.W."/>
            <person name="Turgeon B.G."/>
            <person name="de Wit P.J.G.M."/>
            <person name="Zhong S."/>
            <person name="Goodwin S.B."/>
            <person name="Grigoriev I.V."/>
        </authorList>
    </citation>
    <scope>NUCLEOTIDE SEQUENCE [LARGE SCALE GENOMIC DNA]</scope>
    <source>
        <strain evidence="11">NZE10 / CBS 128990</strain>
    </source>
</reference>
<dbReference type="Gene3D" id="4.10.240.10">
    <property type="entry name" value="Zn(2)-C6 fungal-type DNA-binding domain"/>
    <property type="match status" value="1"/>
</dbReference>
<keyword evidence="2" id="KW-0862">Zinc</keyword>
<evidence type="ECO:0000259" key="9">
    <source>
        <dbReference type="PROSITE" id="PS50157"/>
    </source>
</evidence>
<gene>
    <name evidence="10" type="primary">tfc8</name>
    <name evidence="10" type="ORF">DOTSEDRAFT_87275</name>
</gene>
<reference evidence="11" key="1">
    <citation type="journal article" date="2012" name="PLoS Genet.">
        <title>The genomes of the fungal plant pathogens Cladosporium fulvum and Dothistroma septosporum reveal adaptation to different hosts and lifestyles but also signatures of common ancestry.</title>
        <authorList>
            <person name="de Wit P.J.G.M."/>
            <person name="van der Burgt A."/>
            <person name="Oekmen B."/>
            <person name="Stergiopoulos I."/>
            <person name="Abd-Elsalam K.A."/>
            <person name="Aerts A.L."/>
            <person name="Bahkali A.H."/>
            <person name="Beenen H.G."/>
            <person name="Chettri P."/>
            <person name="Cox M.P."/>
            <person name="Datema E."/>
            <person name="de Vries R.P."/>
            <person name="Dhillon B."/>
            <person name="Ganley A.R."/>
            <person name="Griffiths S.A."/>
            <person name="Guo Y."/>
            <person name="Hamelin R.C."/>
            <person name="Henrissat B."/>
            <person name="Kabir M.S."/>
            <person name="Jashni M.K."/>
            <person name="Kema G."/>
            <person name="Klaubauf S."/>
            <person name="Lapidus A."/>
            <person name="Levasseur A."/>
            <person name="Lindquist E."/>
            <person name="Mehrabi R."/>
            <person name="Ohm R.A."/>
            <person name="Owen T.J."/>
            <person name="Salamov A."/>
            <person name="Schwelm A."/>
            <person name="Schijlen E."/>
            <person name="Sun H."/>
            <person name="van den Burg H.A."/>
            <person name="van Ham R.C.H.J."/>
            <person name="Zhang S."/>
            <person name="Goodwin S.B."/>
            <person name="Grigoriev I.V."/>
            <person name="Collemare J."/>
            <person name="Bradshaw R.E."/>
        </authorList>
    </citation>
    <scope>NUCLEOTIDE SEQUENCE [LARGE SCALE GENOMIC DNA]</scope>
    <source>
        <strain evidence="11">NZE10 / CBS 128990</strain>
    </source>
</reference>
<dbReference type="GO" id="GO:0008270">
    <property type="term" value="F:zinc ion binding"/>
    <property type="evidence" value="ECO:0007669"/>
    <property type="project" value="UniProtKB-KW"/>
</dbReference>
<dbReference type="InterPro" id="IPR001138">
    <property type="entry name" value="Zn2Cys6_DnaBD"/>
</dbReference>